<evidence type="ECO:0000313" key="1">
    <source>
        <dbReference type="EMBL" id="NUW35969.1"/>
    </source>
</evidence>
<protein>
    <submittedName>
        <fullName evidence="1">Uncharacterized protein</fullName>
    </submittedName>
</protein>
<evidence type="ECO:0000313" key="2">
    <source>
        <dbReference type="Proteomes" id="UP000586042"/>
    </source>
</evidence>
<comment type="caution">
    <text evidence="1">The sequence shown here is derived from an EMBL/GenBank/DDBJ whole genome shotgun (WGS) entry which is preliminary data.</text>
</comment>
<accession>A0A7Y6ICY3</accession>
<dbReference type="Proteomes" id="UP000586042">
    <property type="component" value="Unassembled WGS sequence"/>
</dbReference>
<dbReference type="RefSeq" id="WP_175593418.1">
    <property type="nucleotide sequence ID" value="NZ_JABWGN010000013.1"/>
</dbReference>
<name>A0A7Y6ICY3_9ACTN</name>
<dbReference type="EMBL" id="JABWGN010000013">
    <property type="protein sequence ID" value="NUW35969.1"/>
    <property type="molecule type" value="Genomic_DNA"/>
</dbReference>
<proteinExistence type="predicted"/>
<dbReference type="AlphaFoldDB" id="A0A7Y6ICY3"/>
<sequence>MAASTTPAEVITPPVVTRSTGVVSERSRRFSPEELRTAPAFLDAMNDELIALRDTP</sequence>
<organism evidence="1 2">
    <name type="scientific">Nonomuraea montanisoli</name>
    <dbReference type="NCBI Taxonomy" id="2741721"/>
    <lineage>
        <taxon>Bacteria</taxon>
        <taxon>Bacillati</taxon>
        <taxon>Actinomycetota</taxon>
        <taxon>Actinomycetes</taxon>
        <taxon>Streptosporangiales</taxon>
        <taxon>Streptosporangiaceae</taxon>
        <taxon>Nonomuraea</taxon>
    </lineage>
</organism>
<keyword evidence="2" id="KW-1185">Reference proteome</keyword>
<gene>
    <name evidence="1" type="ORF">HTZ77_31800</name>
</gene>
<reference evidence="1 2" key="1">
    <citation type="submission" date="2020-06" db="EMBL/GenBank/DDBJ databases">
        <title>Nonomuraea sp. SMC257, a novel actinomycete isolated from soil.</title>
        <authorList>
            <person name="Chanama M."/>
        </authorList>
    </citation>
    <scope>NUCLEOTIDE SEQUENCE [LARGE SCALE GENOMIC DNA]</scope>
    <source>
        <strain evidence="1 2">SMC257</strain>
    </source>
</reference>